<sequence>MAKFCDEGQGRGKDGGKDEIPKTEVVNDGDVTVQGKEIGQEDSDISDMKHKQKNEGALALSKSEFQERILKCIWFSGFLVHLSSGSRLFWEVTTSGGCSIYKFTGRRIPLAC</sequence>
<evidence type="ECO:0000313" key="2">
    <source>
        <dbReference type="EMBL" id="KAJ4981992.1"/>
    </source>
</evidence>
<protein>
    <submittedName>
        <fullName evidence="2">Uncharacterized protein</fullName>
    </submittedName>
</protein>
<proteinExistence type="predicted"/>
<comment type="caution">
    <text evidence="2">The sequence shown here is derived from an EMBL/GenBank/DDBJ whole genome shotgun (WGS) entry which is preliminary data.</text>
</comment>
<evidence type="ECO:0000256" key="1">
    <source>
        <dbReference type="SAM" id="MobiDB-lite"/>
    </source>
</evidence>
<evidence type="ECO:0000313" key="3">
    <source>
        <dbReference type="Proteomes" id="UP001141806"/>
    </source>
</evidence>
<dbReference type="EMBL" id="JAMYWD010000001">
    <property type="protein sequence ID" value="KAJ4981992.1"/>
    <property type="molecule type" value="Genomic_DNA"/>
</dbReference>
<accession>A0A9Q0L430</accession>
<feature type="region of interest" description="Disordered" evidence="1">
    <location>
        <begin position="1"/>
        <end position="26"/>
    </location>
</feature>
<keyword evidence="3" id="KW-1185">Reference proteome</keyword>
<dbReference type="Proteomes" id="UP001141806">
    <property type="component" value="Unassembled WGS sequence"/>
</dbReference>
<organism evidence="2 3">
    <name type="scientific">Protea cynaroides</name>
    <dbReference type="NCBI Taxonomy" id="273540"/>
    <lineage>
        <taxon>Eukaryota</taxon>
        <taxon>Viridiplantae</taxon>
        <taxon>Streptophyta</taxon>
        <taxon>Embryophyta</taxon>
        <taxon>Tracheophyta</taxon>
        <taxon>Spermatophyta</taxon>
        <taxon>Magnoliopsida</taxon>
        <taxon>Proteales</taxon>
        <taxon>Proteaceae</taxon>
        <taxon>Protea</taxon>
    </lineage>
</organism>
<reference evidence="2" key="1">
    <citation type="journal article" date="2023" name="Plant J.">
        <title>The genome of the king protea, Protea cynaroides.</title>
        <authorList>
            <person name="Chang J."/>
            <person name="Duong T.A."/>
            <person name="Schoeman C."/>
            <person name="Ma X."/>
            <person name="Roodt D."/>
            <person name="Barker N."/>
            <person name="Li Z."/>
            <person name="Van de Peer Y."/>
            <person name="Mizrachi E."/>
        </authorList>
    </citation>
    <scope>NUCLEOTIDE SEQUENCE</scope>
    <source>
        <tissue evidence="2">Young leaves</tissue>
    </source>
</reference>
<name>A0A9Q0L430_9MAGN</name>
<gene>
    <name evidence="2" type="ORF">NE237_032829</name>
</gene>
<dbReference type="AlphaFoldDB" id="A0A9Q0L430"/>
<feature type="compositionally biased region" description="Basic and acidic residues" evidence="1">
    <location>
        <begin position="1"/>
        <end position="22"/>
    </location>
</feature>